<comment type="caution">
    <text evidence="4">The sequence shown here is derived from an EMBL/GenBank/DDBJ whole genome shotgun (WGS) entry which is preliminary data.</text>
</comment>
<dbReference type="STRING" id="294935.ATN88_10095"/>
<evidence type="ECO:0000256" key="1">
    <source>
        <dbReference type="SAM" id="Coils"/>
    </source>
</evidence>
<accession>A0A135IAG4</accession>
<dbReference type="Proteomes" id="UP000070529">
    <property type="component" value="Unassembled WGS sequence"/>
</dbReference>
<gene>
    <name evidence="4" type="ORF">ATN88_10095</name>
</gene>
<proteinExistence type="predicted"/>
<dbReference type="Pfam" id="PF20249">
    <property type="entry name" value="VasX_N"/>
    <property type="match status" value="1"/>
</dbReference>
<dbReference type="EMBL" id="LNTY01000025">
    <property type="protein sequence ID" value="KXF82451.1"/>
    <property type="molecule type" value="Genomic_DNA"/>
</dbReference>
<evidence type="ECO:0000256" key="2">
    <source>
        <dbReference type="SAM" id="MobiDB-lite"/>
    </source>
</evidence>
<dbReference type="RefSeq" id="WP_067414056.1">
    <property type="nucleotide sequence ID" value="NZ_LNTY01000025.1"/>
</dbReference>
<protein>
    <recommendedName>
        <fullName evidence="3">Toxin VasX N-terminal region domain-containing protein</fullName>
    </recommendedName>
</protein>
<feature type="region of interest" description="Disordered" evidence="2">
    <location>
        <begin position="1"/>
        <end position="20"/>
    </location>
</feature>
<evidence type="ECO:0000313" key="4">
    <source>
        <dbReference type="EMBL" id="KXF82451.1"/>
    </source>
</evidence>
<dbReference type="OrthoDB" id="6339140at2"/>
<organism evidence="4 5">
    <name type="scientific">Enterovibrio coralii</name>
    <dbReference type="NCBI Taxonomy" id="294935"/>
    <lineage>
        <taxon>Bacteria</taxon>
        <taxon>Pseudomonadati</taxon>
        <taxon>Pseudomonadota</taxon>
        <taxon>Gammaproteobacteria</taxon>
        <taxon>Vibrionales</taxon>
        <taxon>Vibrionaceae</taxon>
        <taxon>Enterovibrio</taxon>
    </lineage>
</organism>
<name>A0A135IAG4_9GAMM</name>
<dbReference type="AlphaFoldDB" id="A0A135IAG4"/>
<sequence length="1149" mass="129378">MTSPVQDAQCGDTKDAQSPTGVCSLKQGSIQLLPIRYALVESEQEHSAIASAHSAKIKFRPVGIRPLFSDGFIYVIHSERQDIIYAFSVTTDSKVTKLEQKSFQETQDGQEFVYTESETGLLVKRSGSIDVLFSRLPISPKLQGQLLNDTSLRRQIMQRCNLSSYKADNGSRHLLPPEHLHQYLADCTPEKSTNIKEQQWCWETEKPEIYNVENILSNTLSQYQKDRAILLLEDPIGLMNELSGAFISIANQKQVWFASDENSAKYFAASQIKMLMVLQEDHFLQHSKDDKLNTYINNNFQEVQERYDAYTSSRDALQRLTAQEDSTVYGYHFRSAALNYETADEYGRQIRLNQELADKIGVPRKHLDRVFRQVRAQHHTLLEGGMGHRGILDRIEEEEMETWFRPSHEKVVNWQKQLESLDDDRLNMLTPAYQAMPVFDKENKDGLLARLRIENHWAYNLAFQEKNLPAYRRFFFEEIGEQNTQLFRSNAENVATFQDNTGRTDIVNLLSTSDAALATSEGLKPLEDLRVYMEGQNFTLIDDLPGNIRNEFSLFGLQLANLSLLEVNSLIEQALDLQLKADQITQRLSPGFALLLLGHRKNADISLNMGGAEGAKQLDRLLDDLITLKENLEITQKQLNQVEQLKGLTAAEKDAQRARYRQALHDVREMTERKLKQLQAHASPIGGSGSHLPTQISITVKDNAIDDVNKIKTLKQEILANELLYGTPDSSKFSIKGNIGAGSLAFITFMVEAWNWGETAKELGRKSDWDRFDKATHASNFLSVTSSALSLSTEILRSTALIQHFKTGTDVSQNLVGKVVALGTTAASIPLLLSSAANGMVQGERIEKSWQKGDMAAVAGASFALMGNGVQGWYSGRIVYAGTRASMAAIASEITWAVAGVRTFGVALASNLGLLAASALIFVGELIYNSTQSTPLMLWVSHSNWGKDKTWWFDGNRNWDSLTQLTKWIEVTQAPQVLIEAKQSRRIVYTSPRDLTSSYETYHYVSVLSIFIPQAKPHQVKLAGFIKHKGSDKTIDITQSELLAKPRVSDDGMNTVYEFDFPQDSQRHHNLEYLDLLVAVTSKFGTVLFDDQSGARFTINLQHPENLEQVEGQQNLYLVEQLEKEDGQLTRRKSLESALLPIRNIEESL</sequence>
<dbReference type="InterPro" id="IPR046864">
    <property type="entry name" value="VasX_N"/>
</dbReference>
<feature type="coiled-coil region" evidence="1">
    <location>
        <begin position="615"/>
        <end position="645"/>
    </location>
</feature>
<dbReference type="CDD" id="cd20708">
    <property type="entry name" value="MIX_IV"/>
    <property type="match status" value="1"/>
</dbReference>
<reference evidence="4 5" key="1">
    <citation type="submission" date="2015-11" db="EMBL/GenBank/DDBJ databases">
        <title>Genomic Taxonomy of the Vibrionaceae.</title>
        <authorList>
            <person name="Gomez-Gil B."/>
            <person name="Enciso-Ibarra J."/>
        </authorList>
    </citation>
    <scope>NUCLEOTIDE SEQUENCE [LARGE SCALE GENOMIC DNA]</scope>
    <source>
        <strain evidence="4 5">CAIM 912</strain>
    </source>
</reference>
<keyword evidence="5" id="KW-1185">Reference proteome</keyword>
<evidence type="ECO:0000259" key="3">
    <source>
        <dbReference type="Pfam" id="PF20249"/>
    </source>
</evidence>
<feature type="domain" description="Toxin VasX N-terminal region" evidence="3">
    <location>
        <begin position="23"/>
        <end position="167"/>
    </location>
</feature>
<evidence type="ECO:0000313" key="5">
    <source>
        <dbReference type="Proteomes" id="UP000070529"/>
    </source>
</evidence>
<keyword evidence="1" id="KW-0175">Coiled coil</keyword>